<feature type="domain" description="Haemolysin activator HlyB C-terminal" evidence="4">
    <location>
        <begin position="272"/>
        <end position="584"/>
    </location>
</feature>
<proteinExistence type="predicted"/>
<dbReference type="Pfam" id="PF08479">
    <property type="entry name" value="POTRA_2"/>
    <property type="match status" value="1"/>
</dbReference>
<dbReference type="RefSeq" id="WP_156697562.1">
    <property type="nucleotide sequence ID" value="NZ_CACRUG010000011.1"/>
</dbReference>
<sequence length="621" mass="69493">MKKRELLFCLSLVCMVPIHILGAKPIDTQEQLNRSREQQLAREARLGEGRITVQTGGIDFSSGSLTPQDGYTVPAQQPAHVEPSFFVSHIRVVEEPISQSAELTYSNMINTTMDQTTFVDNSSAASVRLIKGPLYYEAQKKKIQLDVPNEFTFLRKTIKPFVNRKLTVEDVNRLSTSLNTALIEHGYVTSRIGIPSQSLASGNLQFNLQLGRVESVLYKTYAQPLPWQNAFPIREGDILNIRNIEQGIEQMKRIGSQNVSVELEPGTKPLATNIVLETTKKPPIHGMISIDDSGLKDTGKLQWTAAIGVDRIFNANDSLNLSINRDAAQDGERKGSRNHTISYSIPRGKDTFSISYSDMKYHQTINSMATPFISSSHAKTVRGSWNHVFHRDRMTKRSWDIIISKRNAKNYINDVEIAVQRANTASLEVGISERRYIKKNTLYSRAAIKQGVGWFGSQPEYGNGAPSTRYTQLLLDVDYQIPRIWGHRPASITTSFHGQWTLGDKRLFSRDMISLGNRYTVQGFDGENTLMAESGWYMRNEVASYIPKWKSSVYANIDFGAVYGPSTEVFTGKFIAGTSLGIRGQFISGLFYDVFVGAPLYKPSGYKTDSVTAGFQAGVRF</sequence>
<organism evidence="7">
    <name type="scientific">Veillonella parvula</name>
    <name type="common">Staphylococcus parvulus</name>
    <dbReference type="NCBI Taxonomy" id="29466"/>
    <lineage>
        <taxon>Bacteria</taxon>
        <taxon>Bacillati</taxon>
        <taxon>Bacillota</taxon>
        <taxon>Negativicutes</taxon>
        <taxon>Veillonellales</taxon>
        <taxon>Veillonellaceae</taxon>
        <taxon>Veillonella</taxon>
    </lineage>
</organism>
<protein>
    <submittedName>
        <fullName evidence="7">Hemolysin transporter protein ShlB</fullName>
    </submittedName>
</protein>
<keyword evidence="3" id="KW-0998">Cell outer membrane</keyword>
<evidence type="ECO:0000313" key="7">
    <source>
        <dbReference type="EMBL" id="VYU26048.1"/>
    </source>
</evidence>
<evidence type="ECO:0000259" key="6">
    <source>
        <dbReference type="Pfam" id="PF17287"/>
    </source>
</evidence>
<dbReference type="InterPro" id="IPR051544">
    <property type="entry name" value="TPS_OM_transporter"/>
</dbReference>
<dbReference type="Pfam" id="PF03865">
    <property type="entry name" value="ShlB"/>
    <property type="match status" value="1"/>
</dbReference>
<reference evidence="7" key="1">
    <citation type="submission" date="2019-11" db="EMBL/GenBank/DDBJ databases">
        <authorList>
            <person name="Feng L."/>
        </authorList>
    </citation>
    <scope>NUCLEOTIDE SEQUENCE</scope>
    <source>
        <strain evidence="7">VparvulaLFYP99</strain>
    </source>
</reference>
<dbReference type="Pfam" id="PF17287">
    <property type="entry name" value="POTRA_3"/>
    <property type="match status" value="1"/>
</dbReference>
<gene>
    <name evidence="7" type="primary">shlB</name>
    <name evidence="7" type="ORF">VPLFYP99_00445</name>
</gene>
<dbReference type="EMBL" id="CACRUG010000011">
    <property type="protein sequence ID" value="VYU26048.1"/>
    <property type="molecule type" value="Genomic_DNA"/>
</dbReference>
<evidence type="ECO:0000259" key="4">
    <source>
        <dbReference type="Pfam" id="PF03865"/>
    </source>
</evidence>
<dbReference type="InterPro" id="IPR013686">
    <property type="entry name" value="Polypept-transport_assoc_ShlB"/>
</dbReference>
<evidence type="ECO:0000259" key="5">
    <source>
        <dbReference type="Pfam" id="PF08479"/>
    </source>
</evidence>
<feature type="domain" description="Polypeptide-transport-associated ShlB-type" evidence="5">
    <location>
        <begin position="154"/>
        <end position="207"/>
    </location>
</feature>
<dbReference type="Gene3D" id="2.40.160.50">
    <property type="entry name" value="membrane protein fhac: a member of the omp85/tpsb transporter family"/>
    <property type="match status" value="1"/>
</dbReference>
<dbReference type="GO" id="GO:0098046">
    <property type="term" value="C:type V protein secretion system complex"/>
    <property type="evidence" value="ECO:0007669"/>
    <property type="project" value="TreeGrafter"/>
</dbReference>
<dbReference type="PANTHER" id="PTHR34597:SF3">
    <property type="entry name" value="OUTER MEMBRANE TRANSPORTER CDIB"/>
    <property type="match status" value="1"/>
</dbReference>
<evidence type="ECO:0000256" key="1">
    <source>
        <dbReference type="ARBA" id="ARBA00022452"/>
    </source>
</evidence>
<accession>A0A6N3DFF6</accession>
<evidence type="ECO:0000256" key="3">
    <source>
        <dbReference type="ARBA" id="ARBA00023237"/>
    </source>
</evidence>
<dbReference type="PANTHER" id="PTHR34597">
    <property type="entry name" value="SLR1661 PROTEIN"/>
    <property type="match status" value="1"/>
</dbReference>
<keyword evidence="1" id="KW-0472">Membrane</keyword>
<keyword evidence="1" id="KW-1134">Transmembrane beta strand</keyword>
<dbReference type="GO" id="GO:0008320">
    <property type="term" value="F:protein transmembrane transporter activity"/>
    <property type="evidence" value="ECO:0007669"/>
    <property type="project" value="TreeGrafter"/>
</dbReference>
<evidence type="ECO:0000256" key="2">
    <source>
        <dbReference type="ARBA" id="ARBA00022692"/>
    </source>
</evidence>
<dbReference type="Gene3D" id="3.10.20.310">
    <property type="entry name" value="membrane protein fhac"/>
    <property type="match status" value="1"/>
</dbReference>
<keyword evidence="2" id="KW-0812">Transmembrane</keyword>
<feature type="domain" description="ShlB POTRA" evidence="6">
    <location>
        <begin position="214"/>
        <end position="265"/>
    </location>
</feature>
<dbReference type="InterPro" id="IPR005565">
    <property type="entry name" value="Hemolysn_activator_HlyB_C"/>
</dbReference>
<dbReference type="InterPro" id="IPR035251">
    <property type="entry name" value="ShlB_POTRA"/>
</dbReference>
<dbReference type="AlphaFoldDB" id="A0A6N3DFF6"/>
<name>A0A6N3DFF6_VEIPA</name>
<dbReference type="GO" id="GO:0046819">
    <property type="term" value="P:protein secretion by the type V secretion system"/>
    <property type="evidence" value="ECO:0007669"/>
    <property type="project" value="TreeGrafter"/>
</dbReference>